<evidence type="ECO:0000313" key="1">
    <source>
        <dbReference type="EMBL" id="MCA2016762.1"/>
    </source>
</evidence>
<sequence>MNHSDRTNSELILQIEKTIQSLETKVSTSKERLPANYLERYRVALSVLISPEDTAQIIPSLIALLHLARGYIETSSHYQQPFLTDMGKTEELIKEFMGRRP</sequence>
<protein>
    <recommendedName>
        <fullName evidence="3">Bacteriocin immunity protein</fullName>
    </recommendedName>
</protein>
<dbReference type="Proteomes" id="UP001199044">
    <property type="component" value="Unassembled WGS sequence"/>
</dbReference>
<accession>A0ABS7YP50</accession>
<organism evidence="1 2">
    <name type="scientific">Vibrio tritonius</name>
    <dbReference type="NCBI Taxonomy" id="1435069"/>
    <lineage>
        <taxon>Bacteria</taxon>
        <taxon>Pseudomonadati</taxon>
        <taxon>Pseudomonadota</taxon>
        <taxon>Gammaproteobacteria</taxon>
        <taxon>Vibrionales</taxon>
        <taxon>Vibrionaceae</taxon>
        <taxon>Vibrio</taxon>
    </lineage>
</organism>
<gene>
    <name evidence="1" type="ORF">LDJ79_11615</name>
</gene>
<name>A0ABS7YP50_9VIBR</name>
<dbReference type="RefSeq" id="WP_068713989.1">
    <property type="nucleotide sequence ID" value="NZ_AP014635.1"/>
</dbReference>
<evidence type="ECO:0008006" key="3">
    <source>
        <dbReference type="Google" id="ProtNLM"/>
    </source>
</evidence>
<comment type="caution">
    <text evidence="1">The sequence shown here is derived from an EMBL/GenBank/DDBJ whole genome shotgun (WGS) entry which is preliminary data.</text>
</comment>
<evidence type="ECO:0000313" key="2">
    <source>
        <dbReference type="Proteomes" id="UP001199044"/>
    </source>
</evidence>
<keyword evidence="2" id="KW-1185">Reference proteome</keyword>
<proteinExistence type="predicted"/>
<reference evidence="2" key="1">
    <citation type="submission" date="2023-07" db="EMBL/GenBank/DDBJ databases">
        <title>Molecular identification of indigenous halophilic bacteria isolated from red sea cost, biodegradation of synthetic dyes and assessment of degraded metabolite toxicity.</title>
        <authorList>
            <person name="Chaieb K."/>
            <person name="Altayb H.N."/>
        </authorList>
    </citation>
    <scope>NUCLEOTIDE SEQUENCE [LARGE SCALE GENOMIC DNA]</scope>
    <source>
        <strain evidence="2">K20</strain>
    </source>
</reference>
<dbReference type="EMBL" id="JAIWIU010000069">
    <property type="protein sequence ID" value="MCA2016762.1"/>
    <property type="molecule type" value="Genomic_DNA"/>
</dbReference>